<evidence type="ECO:0000256" key="6">
    <source>
        <dbReference type="ARBA" id="ARBA00022989"/>
    </source>
</evidence>
<feature type="transmembrane region" description="Helical" evidence="8">
    <location>
        <begin position="267"/>
        <end position="286"/>
    </location>
</feature>
<evidence type="ECO:0000256" key="8">
    <source>
        <dbReference type="SAM" id="Phobius"/>
    </source>
</evidence>
<feature type="transmembrane region" description="Helical" evidence="8">
    <location>
        <begin position="185"/>
        <end position="207"/>
    </location>
</feature>
<dbReference type="PANTHER" id="PTHR32196:SF21">
    <property type="entry name" value="ABC TRANSPORTER PERMEASE PROTEIN YPHD-RELATED"/>
    <property type="match status" value="1"/>
</dbReference>
<keyword evidence="7 8" id="KW-0472">Membrane</keyword>
<dbReference type="EMBL" id="JBBLZC010000029">
    <property type="protein sequence ID" value="MEK0085535.1"/>
    <property type="molecule type" value="Genomic_DNA"/>
</dbReference>
<sequence length="344" mass="35641">MSTSTGARAPASGRGEVDLFGFLARFAPLIFLLVLMAAFALLQPRFLTPLNLFNVMRQVSIYGLLAIGMTFVILTRGIDLSVGSLVALTGLAAAAVAKGGLESRFAVGVEAEAHGHGWPLALLTALAVGAAAGWLQGLAITRLKVPPFVVTLGGMSAFRGLALYIAGGGPISGFDEAYRWWGQGYVGPVPVPVIIFLAFAVLAHLVLSSTRYGRAIYCVGGNPEAARLSGLDVDRLTASVYVIIGFMAGLGGFVLSARLNSAEAVAGLTYELTVIASVVIGGTSLFGGIGSIFGTVVGTILIGVLLNGLVLNNVSSYVQQIVIGIIIVLAVAFDTFAKSRRRRA</sequence>
<feature type="transmembrane region" description="Helical" evidence="8">
    <location>
        <begin position="20"/>
        <end position="43"/>
    </location>
</feature>
<feature type="transmembrane region" description="Helical" evidence="8">
    <location>
        <begin position="317"/>
        <end position="337"/>
    </location>
</feature>
<name>A0ABU8XWF0_9PROT</name>
<evidence type="ECO:0000256" key="5">
    <source>
        <dbReference type="ARBA" id="ARBA00022692"/>
    </source>
</evidence>
<dbReference type="Proteomes" id="UP001375743">
    <property type="component" value="Unassembled WGS sequence"/>
</dbReference>
<evidence type="ECO:0000256" key="3">
    <source>
        <dbReference type="ARBA" id="ARBA00022475"/>
    </source>
</evidence>
<dbReference type="CDD" id="cd06579">
    <property type="entry name" value="TM_PBP1_transp_AraH_like"/>
    <property type="match status" value="1"/>
</dbReference>
<protein>
    <submittedName>
        <fullName evidence="9">ABC transporter permease</fullName>
    </submittedName>
</protein>
<evidence type="ECO:0000256" key="4">
    <source>
        <dbReference type="ARBA" id="ARBA00022519"/>
    </source>
</evidence>
<keyword evidence="4" id="KW-0997">Cell inner membrane</keyword>
<evidence type="ECO:0000256" key="2">
    <source>
        <dbReference type="ARBA" id="ARBA00022448"/>
    </source>
</evidence>
<dbReference type="PANTHER" id="PTHR32196">
    <property type="entry name" value="ABC TRANSPORTER PERMEASE PROTEIN YPHD-RELATED-RELATED"/>
    <property type="match status" value="1"/>
</dbReference>
<evidence type="ECO:0000313" key="10">
    <source>
        <dbReference type="Proteomes" id="UP001375743"/>
    </source>
</evidence>
<evidence type="ECO:0000256" key="7">
    <source>
        <dbReference type="ARBA" id="ARBA00023136"/>
    </source>
</evidence>
<dbReference type="Pfam" id="PF02653">
    <property type="entry name" value="BPD_transp_2"/>
    <property type="match status" value="1"/>
</dbReference>
<keyword evidence="2" id="KW-0813">Transport</keyword>
<reference evidence="9 10" key="1">
    <citation type="submission" date="2024-01" db="EMBL/GenBank/DDBJ databases">
        <title>Multi-omics insights into the function and evolution of sodium benzoate biodegradation pathways in Benzoatithermus flavus gen. nov., sp. nov. from hot spring.</title>
        <authorList>
            <person name="Hu C.-J."/>
            <person name="Li W.-J."/>
        </authorList>
    </citation>
    <scope>NUCLEOTIDE SEQUENCE [LARGE SCALE GENOMIC DNA]</scope>
    <source>
        <strain evidence="9 10">SYSU G07066</strain>
    </source>
</reference>
<comment type="subcellular location">
    <subcellularLocation>
        <location evidence="1">Cell membrane</location>
        <topology evidence="1">Multi-pass membrane protein</topology>
    </subcellularLocation>
</comment>
<evidence type="ECO:0000313" key="9">
    <source>
        <dbReference type="EMBL" id="MEK0085535.1"/>
    </source>
</evidence>
<feature type="transmembrane region" description="Helical" evidence="8">
    <location>
        <begin position="55"/>
        <end position="73"/>
    </location>
</feature>
<keyword evidence="10" id="KW-1185">Reference proteome</keyword>
<comment type="caution">
    <text evidence="9">The sequence shown here is derived from an EMBL/GenBank/DDBJ whole genome shotgun (WGS) entry which is preliminary data.</text>
</comment>
<dbReference type="RefSeq" id="WP_418161384.1">
    <property type="nucleotide sequence ID" value="NZ_JBBLZC010000029.1"/>
</dbReference>
<dbReference type="InterPro" id="IPR001851">
    <property type="entry name" value="ABC_transp_permease"/>
</dbReference>
<feature type="transmembrane region" description="Helical" evidence="8">
    <location>
        <begin position="80"/>
        <end position="97"/>
    </location>
</feature>
<feature type="transmembrane region" description="Helical" evidence="8">
    <location>
        <begin position="147"/>
        <end position="165"/>
    </location>
</feature>
<keyword evidence="6 8" id="KW-1133">Transmembrane helix</keyword>
<gene>
    <name evidence="9" type="ORF">U1T56_20475</name>
</gene>
<organism evidence="9 10">
    <name type="scientific">Benzoatithermus flavus</name>
    <dbReference type="NCBI Taxonomy" id="3108223"/>
    <lineage>
        <taxon>Bacteria</taxon>
        <taxon>Pseudomonadati</taxon>
        <taxon>Pseudomonadota</taxon>
        <taxon>Alphaproteobacteria</taxon>
        <taxon>Geminicoccales</taxon>
        <taxon>Geminicoccaceae</taxon>
        <taxon>Benzoatithermus</taxon>
    </lineage>
</organism>
<evidence type="ECO:0000256" key="1">
    <source>
        <dbReference type="ARBA" id="ARBA00004651"/>
    </source>
</evidence>
<feature type="transmembrane region" description="Helical" evidence="8">
    <location>
        <begin position="236"/>
        <end position="255"/>
    </location>
</feature>
<keyword evidence="5 8" id="KW-0812">Transmembrane</keyword>
<accession>A0ABU8XWF0</accession>
<keyword evidence="3" id="KW-1003">Cell membrane</keyword>
<feature type="transmembrane region" description="Helical" evidence="8">
    <location>
        <begin position="293"/>
        <end position="311"/>
    </location>
</feature>
<feature type="transmembrane region" description="Helical" evidence="8">
    <location>
        <begin position="117"/>
        <end position="135"/>
    </location>
</feature>
<proteinExistence type="predicted"/>